<evidence type="ECO:0000256" key="6">
    <source>
        <dbReference type="SAM" id="MobiDB-lite"/>
    </source>
</evidence>
<evidence type="ECO:0000313" key="9">
    <source>
        <dbReference type="EMBL" id="KAH7031908.1"/>
    </source>
</evidence>
<feature type="transmembrane region" description="Helical" evidence="7">
    <location>
        <begin position="65"/>
        <end position="93"/>
    </location>
</feature>
<dbReference type="EMBL" id="JAGTJR010000042">
    <property type="protein sequence ID" value="KAH7031908.1"/>
    <property type="molecule type" value="Genomic_DNA"/>
</dbReference>
<feature type="transmembrane region" description="Helical" evidence="7">
    <location>
        <begin position="113"/>
        <end position="132"/>
    </location>
</feature>
<comment type="subcellular location">
    <subcellularLocation>
        <location evidence="1">Membrane</location>
        <topology evidence="1">Multi-pass membrane protein</topology>
    </subcellularLocation>
</comment>
<dbReference type="Proteomes" id="UP000774617">
    <property type="component" value="Unassembled WGS sequence"/>
</dbReference>
<evidence type="ECO:0000256" key="2">
    <source>
        <dbReference type="ARBA" id="ARBA00022692"/>
    </source>
</evidence>
<evidence type="ECO:0000256" key="5">
    <source>
        <dbReference type="ARBA" id="ARBA00038359"/>
    </source>
</evidence>
<keyword evidence="2 7" id="KW-0812">Transmembrane</keyword>
<feature type="domain" description="Rhodopsin" evidence="8">
    <location>
        <begin position="47"/>
        <end position="285"/>
    </location>
</feature>
<dbReference type="InterPro" id="IPR052337">
    <property type="entry name" value="SAT4-like"/>
</dbReference>
<evidence type="ECO:0000256" key="3">
    <source>
        <dbReference type="ARBA" id="ARBA00022989"/>
    </source>
</evidence>
<gene>
    <name evidence="9" type="ORF">B0J12DRAFT_680934</name>
</gene>
<dbReference type="InterPro" id="IPR049326">
    <property type="entry name" value="Rhodopsin_dom_fungi"/>
</dbReference>
<dbReference type="Pfam" id="PF20684">
    <property type="entry name" value="Fung_rhodopsin"/>
    <property type="match status" value="1"/>
</dbReference>
<evidence type="ECO:0000259" key="8">
    <source>
        <dbReference type="Pfam" id="PF20684"/>
    </source>
</evidence>
<evidence type="ECO:0000256" key="7">
    <source>
        <dbReference type="SAM" id="Phobius"/>
    </source>
</evidence>
<keyword evidence="4 7" id="KW-0472">Membrane</keyword>
<keyword evidence="3 7" id="KW-1133">Transmembrane helix</keyword>
<feature type="transmembrane region" description="Helical" evidence="7">
    <location>
        <begin position="139"/>
        <end position="162"/>
    </location>
</feature>
<dbReference type="PANTHER" id="PTHR33048">
    <property type="entry name" value="PTH11-LIKE INTEGRAL MEMBRANE PROTEIN (AFU_ORTHOLOGUE AFUA_5G11245)"/>
    <property type="match status" value="1"/>
</dbReference>
<sequence length="421" mass="47127">MATLEAYLGPLAAGLPEPNYVDPETRVSVVLGTEVSLTALMAVFLSARFYTRIVVTSMTGWDDAIIGLAAVIAVAQTIVICLGTKYGIAYHLWDIRPDNLSTGFKMMTTSVILFYPVAALSKISVCLGYLRLFPYTANWWFCHVMILYSGMWGVATFLVAILRCRPVTLFWNRFFCSRCKCVDPLAFFESAAVLNSLGDLLVFLWPARFLFELKMPLRRRLGLITLFSFGCCVFAASVVRIIWLPSNFTTVDVLYYTARNLIAMSVEGNISIICGCLPTAKAFLAHFFPRVFGATPRPVAMYPGISNYRRRARQYNRSGSRTNPAFFIARFGYKDREAYELQAGDSFRDLDEQRLVAHVSVPPTSGIVKMQEFVLRSSPLDREDTMAGMSQSSYVETSVGCHAEDRKSTDTRNSARNGHRS</sequence>
<organism evidence="9 10">
    <name type="scientific">Macrophomina phaseolina</name>
    <dbReference type="NCBI Taxonomy" id="35725"/>
    <lineage>
        <taxon>Eukaryota</taxon>
        <taxon>Fungi</taxon>
        <taxon>Dikarya</taxon>
        <taxon>Ascomycota</taxon>
        <taxon>Pezizomycotina</taxon>
        <taxon>Dothideomycetes</taxon>
        <taxon>Dothideomycetes incertae sedis</taxon>
        <taxon>Botryosphaeriales</taxon>
        <taxon>Botryosphaeriaceae</taxon>
        <taxon>Macrophomina</taxon>
    </lineage>
</organism>
<name>A0ABQ8FWM0_9PEZI</name>
<feature type="transmembrane region" description="Helical" evidence="7">
    <location>
        <begin position="223"/>
        <end position="243"/>
    </location>
</feature>
<proteinExistence type="inferred from homology"/>
<keyword evidence="10" id="KW-1185">Reference proteome</keyword>
<accession>A0ABQ8FWM0</accession>
<feature type="transmembrane region" description="Helical" evidence="7">
    <location>
        <begin position="192"/>
        <end position="211"/>
    </location>
</feature>
<comment type="caution">
    <text evidence="9">The sequence shown here is derived from an EMBL/GenBank/DDBJ whole genome shotgun (WGS) entry which is preliminary data.</text>
</comment>
<feature type="compositionally biased region" description="Polar residues" evidence="6">
    <location>
        <begin position="411"/>
        <end position="421"/>
    </location>
</feature>
<protein>
    <recommendedName>
        <fullName evidence="8">Rhodopsin domain-containing protein</fullName>
    </recommendedName>
</protein>
<feature type="region of interest" description="Disordered" evidence="6">
    <location>
        <begin position="384"/>
        <end position="421"/>
    </location>
</feature>
<feature type="transmembrane region" description="Helical" evidence="7">
    <location>
        <begin position="27"/>
        <end position="45"/>
    </location>
</feature>
<reference evidence="9 10" key="1">
    <citation type="journal article" date="2021" name="Nat. Commun.">
        <title>Genetic determinants of endophytism in the Arabidopsis root mycobiome.</title>
        <authorList>
            <person name="Mesny F."/>
            <person name="Miyauchi S."/>
            <person name="Thiergart T."/>
            <person name="Pickel B."/>
            <person name="Atanasova L."/>
            <person name="Karlsson M."/>
            <person name="Huettel B."/>
            <person name="Barry K.W."/>
            <person name="Haridas S."/>
            <person name="Chen C."/>
            <person name="Bauer D."/>
            <person name="Andreopoulos W."/>
            <person name="Pangilinan J."/>
            <person name="LaButti K."/>
            <person name="Riley R."/>
            <person name="Lipzen A."/>
            <person name="Clum A."/>
            <person name="Drula E."/>
            <person name="Henrissat B."/>
            <person name="Kohler A."/>
            <person name="Grigoriev I.V."/>
            <person name="Martin F.M."/>
            <person name="Hacquard S."/>
        </authorList>
    </citation>
    <scope>NUCLEOTIDE SEQUENCE [LARGE SCALE GENOMIC DNA]</scope>
    <source>
        <strain evidence="9 10">MPI-SDFR-AT-0080</strain>
    </source>
</reference>
<evidence type="ECO:0000256" key="4">
    <source>
        <dbReference type="ARBA" id="ARBA00023136"/>
    </source>
</evidence>
<dbReference type="PANTHER" id="PTHR33048:SF129">
    <property type="entry name" value="INTEGRAL MEMBRANE PROTEIN-RELATED"/>
    <property type="match status" value="1"/>
</dbReference>
<evidence type="ECO:0000256" key="1">
    <source>
        <dbReference type="ARBA" id="ARBA00004141"/>
    </source>
</evidence>
<evidence type="ECO:0000313" key="10">
    <source>
        <dbReference type="Proteomes" id="UP000774617"/>
    </source>
</evidence>
<comment type="similarity">
    <text evidence="5">Belongs to the SAT4 family.</text>
</comment>